<name>A0A0R3DDH3_9BRAD</name>
<accession>A0A0R3DDH3</accession>
<dbReference type="AlphaFoldDB" id="A0A0R3DDH3"/>
<dbReference type="Proteomes" id="UP000051936">
    <property type="component" value="Unassembled WGS sequence"/>
</dbReference>
<sequence length="64" mass="7790">MTMGLKRKRFKQKDSLETRLTQFARDMRRRADQKPPGDQRDAFLKRAYNADQAIDLERQLREHR</sequence>
<proteinExistence type="predicted"/>
<dbReference type="STRING" id="989370.AOQ71_25465"/>
<feature type="compositionally biased region" description="Basic residues" evidence="1">
    <location>
        <begin position="1"/>
        <end position="11"/>
    </location>
</feature>
<keyword evidence="3" id="KW-1185">Reference proteome</keyword>
<gene>
    <name evidence="2" type="ORF">AOQ71_25465</name>
</gene>
<protein>
    <submittedName>
        <fullName evidence="2">Uncharacterized protein</fullName>
    </submittedName>
</protein>
<dbReference type="EMBL" id="LJYG01000101">
    <property type="protein sequence ID" value="KRQ06381.1"/>
    <property type="molecule type" value="Genomic_DNA"/>
</dbReference>
<reference evidence="2 3" key="1">
    <citation type="submission" date="2015-09" db="EMBL/GenBank/DDBJ databases">
        <title>Draft Genome Sequence of Bradyrhizobium manausense Strain BR 3351T, a Novel Symbiotic Nitrogen-Fixing Alphaproteobacterium Isolated from Brazilian Amazon Rain Forest.</title>
        <authorList>
            <person name="De Araujo J.L."/>
            <person name="Zilli J.E."/>
        </authorList>
    </citation>
    <scope>NUCLEOTIDE SEQUENCE [LARGE SCALE GENOMIC DNA]</scope>
    <source>
        <strain evidence="2 3">BR3351</strain>
    </source>
</reference>
<feature type="compositionally biased region" description="Basic and acidic residues" evidence="1">
    <location>
        <begin position="25"/>
        <end position="44"/>
    </location>
</feature>
<comment type="caution">
    <text evidence="2">The sequence shown here is derived from an EMBL/GenBank/DDBJ whole genome shotgun (WGS) entry which is preliminary data.</text>
</comment>
<feature type="region of interest" description="Disordered" evidence="1">
    <location>
        <begin position="1"/>
        <end position="45"/>
    </location>
</feature>
<evidence type="ECO:0000313" key="3">
    <source>
        <dbReference type="Proteomes" id="UP000051936"/>
    </source>
</evidence>
<organism evidence="2 3">
    <name type="scientific">Bradyrhizobium manausense</name>
    <dbReference type="NCBI Taxonomy" id="989370"/>
    <lineage>
        <taxon>Bacteria</taxon>
        <taxon>Pseudomonadati</taxon>
        <taxon>Pseudomonadota</taxon>
        <taxon>Alphaproteobacteria</taxon>
        <taxon>Hyphomicrobiales</taxon>
        <taxon>Nitrobacteraceae</taxon>
        <taxon>Bradyrhizobium</taxon>
    </lineage>
</organism>
<evidence type="ECO:0000313" key="2">
    <source>
        <dbReference type="EMBL" id="KRQ06381.1"/>
    </source>
</evidence>
<evidence type="ECO:0000256" key="1">
    <source>
        <dbReference type="SAM" id="MobiDB-lite"/>
    </source>
</evidence>